<organism evidence="2 3">
    <name type="scientific">Brassica cretica</name>
    <name type="common">Mustard</name>
    <dbReference type="NCBI Taxonomy" id="69181"/>
    <lineage>
        <taxon>Eukaryota</taxon>
        <taxon>Viridiplantae</taxon>
        <taxon>Streptophyta</taxon>
        <taxon>Embryophyta</taxon>
        <taxon>Tracheophyta</taxon>
        <taxon>Spermatophyta</taxon>
        <taxon>Magnoliopsida</taxon>
        <taxon>eudicotyledons</taxon>
        <taxon>Gunneridae</taxon>
        <taxon>Pentapetalae</taxon>
        <taxon>rosids</taxon>
        <taxon>malvids</taxon>
        <taxon>Brassicales</taxon>
        <taxon>Brassicaceae</taxon>
        <taxon>Brassiceae</taxon>
        <taxon>Brassica</taxon>
    </lineage>
</organism>
<gene>
    <name evidence="2" type="ORF">F2Q68_00035397</name>
</gene>
<feature type="region of interest" description="Disordered" evidence="1">
    <location>
        <begin position="31"/>
        <end position="52"/>
    </location>
</feature>
<proteinExistence type="predicted"/>
<comment type="caution">
    <text evidence="2">The sequence shown here is derived from an EMBL/GenBank/DDBJ whole genome shotgun (WGS) entry which is preliminary data.</text>
</comment>
<feature type="compositionally biased region" description="Pro residues" evidence="1">
    <location>
        <begin position="31"/>
        <end position="43"/>
    </location>
</feature>
<evidence type="ECO:0000313" key="3">
    <source>
        <dbReference type="Proteomes" id="UP000712281"/>
    </source>
</evidence>
<evidence type="ECO:0000256" key="1">
    <source>
        <dbReference type="SAM" id="MobiDB-lite"/>
    </source>
</evidence>
<evidence type="ECO:0000313" key="2">
    <source>
        <dbReference type="EMBL" id="KAF2553598.1"/>
    </source>
</evidence>
<dbReference type="AlphaFoldDB" id="A0A8S9HCG0"/>
<protein>
    <submittedName>
        <fullName evidence="2">Uncharacterized protein</fullName>
    </submittedName>
</protein>
<sequence>MDEEDELGGWDNDFLDAAFKAEEIFLSTQVPPPAPPIVPPPLPASESVELIR</sequence>
<dbReference type="Proteomes" id="UP000712281">
    <property type="component" value="Unassembled WGS sequence"/>
</dbReference>
<accession>A0A8S9HCG0</accession>
<dbReference type="EMBL" id="QGKW02001988">
    <property type="protein sequence ID" value="KAF2553598.1"/>
    <property type="molecule type" value="Genomic_DNA"/>
</dbReference>
<name>A0A8S9HCG0_BRACR</name>
<reference evidence="2" key="1">
    <citation type="submission" date="2019-12" db="EMBL/GenBank/DDBJ databases">
        <title>Genome sequencing and annotation of Brassica cretica.</title>
        <authorList>
            <person name="Studholme D.J."/>
            <person name="Sarris P.F."/>
        </authorList>
    </citation>
    <scope>NUCLEOTIDE SEQUENCE</scope>
    <source>
        <strain evidence="2">PFS-001/15</strain>
        <tissue evidence="2">Leaf</tissue>
    </source>
</reference>